<sequence>MVPPKKQKTAAPATSATPNGDPEYTNGRRKKIRNFKLFNNLPIEVRWRIYKYASHPRRVIRASWKTLTIGDRYVQCYKLESGPVPTVLHLDKEARSEALTKYFYKVPSTIFMNSWPLIINESKKFIYLNEVDIIYFITYCTTTGLLSTLRKLAKHIPLTNLVFKADLMGKFISEKDHALPSLPSRKGLPNAVLFDLIMEHPHLRTIDFVHDKSKFDENPRPWTYQTFSFPRCASPEAIFGPHKAPWYWHTLAHVWRLVEETDCDSWRDRKKWKVFLEKYPGWTPPRLGLLGIRRCVKGVRESFRR</sequence>
<feature type="domain" description="2EXR" evidence="2">
    <location>
        <begin position="35"/>
        <end position="129"/>
    </location>
</feature>
<keyword evidence="4" id="KW-1185">Reference proteome</keyword>
<dbReference type="AlphaFoldDB" id="A0A9N9LZX8"/>
<feature type="region of interest" description="Disordered" evidence="1">
    <location>
        <begin position="1"/>
        <end position="27"/>
    </location>
</feature>
<dbReference type="InterPro" id="IPR045518">
    <property type="entry name" value="2EXR"/>
</dbReference>
<dbReference type="OrthoDB" id="3513892at2759"/>
<dbReference type="Proteomes" id="UP000701801">
    <property type="component" value="Unassembled WGS sequence"/>
</dbReference>
<protein>
    <recommendedName>
        <fullName evidence="2">2EXR domain-containing protein</fullName>
    </recommendedName>
</protein>
<dbReference type="EMBL" id="CAJVRM010000573">
    <property type="protein sequence ID" value="CAG8982150.1"/>
    <property type="molecule type" value="Genomic_DNA"/>
</dbReference>
<organism evidence="3 4">
    <name type="scientific">Hymenoscyphus albidus</name>
    <dbReference type="NCBI Taxonomy" id="595503"/>
    <lineage>
        <taxon>Eukaryota</taxon>
        <taxon>Fungi</taxon>
        <taxon>Dikarya</taxon>
        <taxon>Ascomycota</taxon>
        <taxon>Pezizomycotina</taxon>
        <taxon>Leotiomycetes</taxon>
        <taxon>Helotiales</taxon>
        <taxon>Helotiaceae</taxon>
        <taxon>Hymenoscyphus</taxon>
    </lineage>
</organism>
<gene>
    <name evidence="3" type="ORF">HYALB_00003242</name>
</gene>
<comment type="caution">
    <text evidence="3">The sequence shown here is derived from an EMBL/GenBank/DDBJ whole genome shotgun (WGS) entry which is preliminary data.</text>
</comment>
<dbReference type="PANTHER" id="PTHR35910">
    <property type="entry name" value="2EXR DOMAIN-CONTAINING PROTEIN"/>
    <property type="match status" value="1"/>
</dbReference>
<evidence type="ECO:0000313" key="3">
    <source>
        <dbReference type="EMBL" id="CAG8982150.1"/>
    </source>
</evidence>
<evidence type="ECO:0000256" key="1">
    <source>
        <dbReference type="SAM" id="MobiDB-lite"/>
    </source>
</evidence>
<proteinExistence type="predicted"/>
<dbReference type="Pfam" id="PF20150">
    <property type="entry name" value="2EXR"/>
    <property type="match status" value="1"/>
</dbReference>
<evidence type="ECO:0000259" key="2">
    <source>
        <dbReference type="Pfam" id="PF20150"/>
    </source>
</evidence>
<evidence type="ECO:0000313" key="4">
    <source>
        <dbReference type="Proteomes" id="UP000701801"/>
    </source>
</evidence>
<accession>A0A9N9LZX8</accession>
<name>A0A9N9LZX8_9HELO</name>
<dbReference type="PANTHER" id="PTHR35910:SF1">
    <property type="entry name" value="2EXR DOMAIN-CONTAINING PROTEIN"/>
    <property type="match status" value="1"/>
</dbReference>
<reference evidence="3" key="1">
    <citation type="submission" date="2021-07" db="EMBL/GenBank/DDBJ databases">
        <authorList>
            <person name="Durling M."/>
        </authorList>
    </citation>
    <scope>NUCLEOTIDE SEQUENCE</scope>
</reference>